<dbReference type="STRING" id="521011.Mpal_0377"/>
<dbReference type="HOGENOM" id="CLU_3371360_0_0_2"/>
<dbReference type="KEGG" id="mpl:Mpal_0377"/>
<accession>B8GJV0</accession>
<evidence type="ECO:0000313" key="2">
    <source>
        <dbReference type="Proteomes" id="UP000002457"/>
    </source>
</evidence>
<dbReference type="Proteomes" id="UP000002457">
    <property type="component" value="Chromosome"/>
</dbReference>
<proteinExistence type="predicted"/>
<keyword evidence="2" id="KW-1185">Reference proteome</keyword>
<gene>
    <name evidence="1" type="ordered locus">Mpal_0377</name>
</gene>
<protein>
    <submittedName>
        <fullName evidence="1">Uncharacterized protein</fullName>
    </submittedName>
</protein>
<evidence type="ECO:0000313" key="1">
    <source>
        <dbReference type="EMBL" id="ACL15754.1"/>
    </source>
</evidence>
<dbReference type="EMBL" id="CP001338">
    <property type="protein sequence ID" value="ACL15754.1"/>
    <property type="molecule type" value="Genomic_DNA"/>
</dbReference>
<sequence>MFVRAVHHSGEGVARAILWPGVGVAGEPRVIFLS</sequence>
<reference evidence="1 2" key="1">
    <citation type="journal article" date="2015" name="Genome Announc.">
        <title>Complete Genome Sequence of Methanosphaerula palustris E1-9CT, a Hydrogenotrophic Methanogen Isolated from a Minerotrophic Fen Peatland.</title>
        <authorList>
            <person name="Cadillo-Quiroz H."/>
            <person name="Browne P."/>
            <person name="Kyrpides N."/>
            <person name="Woyke T."/>
            <person name="Goodwin L."/>
            <person name="Detter C."/>
            <person name="Yavitt J.B."/>
            <person name="Zinder S.H."/>
        </authorList>
    </citation>
    <scope>NUCLEOTIDE SEQUENCE [LARGE SCALE GENOMIC DNA]</scope>
    <source>
        <strain evidence="2">ATCC BAA-1556 / DSM 19958 / E1-9c</strain>
    </source>
</reference>
<dbReference type="AlphaFoldDB" id="B8GJV0"/>
<name>B8GJV0_METPE</name>
<organism evidence="1 2">
    <name type="scientific">Methanosphaerula palustris (strain ATCC BAA-1556 / DSM 19958 / E1-9c)</name>
    <dbReference type="NCBI Taxonomy" id="521011"/>
    <lineage>
        <taxon>Archaea</taxon>
        <taxon>Methanobacteriati</taxon>
        <taxon>Methanobacteriota</taxon>
        <taxon>Stenosarchaea group</taxon>
        <taxon>Methanomicrobia</taxon>
        <taxon>Methanomicrobiales</taxon>
        <taxon>Methanoregulaceae</taxon>
        <taxon>Methanosphaerula</taxon>
    </lineage>
</organism>